<dbReference type="EMBL" id="CP007142">
    <property type="protein sequence ID" value="AJQ97441.1"/>
    <property type="molecule type" value="Genomic_DNA"/>
</dbReference>
<dbReference type="AlphaFoldDB" id="A0A0C5VTC6"/>
<dbReference type="GO" id="GO:0016491">
    <property type="term" value="F:oxidoreductase activity"/>
    <property type="evidence" value="ECO:0007669"/>
    <property type="project" value="InterPro"/>
</dbReference>
<dbReference type="KEGG" id="gsn:YC6258_05411"/>
<protein>
    <submittedName>
        <fullName evidence="3">Peroxiredoxin</fullName>
    </submittedName>
</protein>
<dbReference type="RefSeq" id="WP_044620393.1">
    <property type="nucleotide sequence ID" value="NZ_CP007142.1"/>
</dbReference>
<dbReference type="PANTHER" id="PTHR42852">
    <property type="entry name" value="THIOL:DISULFIDE INTERCHANGE PROTEIN DSBE"/>
    <property type="match status" value="1"/>
</dbReference>
<dbReference type="InterPro" id="IPR036249">
    <property type="entry name" value="Thioredoxin-like_sf"/>
</dbReference>
<feature type="signal peptide" evidence="1">
    <location>
        <begin position="1"/>
        <end position="19"/>
    </location>
</feature>
<sequence>MKKLAIAFFLLLSASWSLALSEGDNAPLFKAKSLSGGDVVELRSFRGKVVYLDFWASWCGPCRKSLPELNKLRAELAGQGFEVVAVNLDENAEDGLGFLKQFPVDYPIAADSSGKLPEAYGVEAMPTSYIIDQQGVIRMVHAGYRDGDIAEIKAKVLQLLKK</sequence>
<dbReference type="Pfam" id="PF08534">
    <property type="entry name" value="Redoxin"/>
    <property type="match status" value="1"/>
</dbReference>
<proteinExistence type="predicted"/>
<dbReference type="InterPro" id="IPR013766">
    <property type="entry name" value="Thioredoxin_domain"/>
</dbReference>
<dbReference type="PANTHER" id="PTHR42852:SF18">
    <property type="entry name" value="CHROMOSOME UNDETERMINED SCAFFOLD_47, WHOLE GENOME SHOTGUN SEQUENCE"/>
    <property type="match status" value="1"/>
</dbReference>
<evidence type="ECO:0000313" key="4">
    <source>
        <dbReference type="Proteomes" id="UP000032266"/>
    </source>
</evidence>
<dbReference type="InterPro" id="IPR050553">
    <property type="entry name" value="Thioredoxin_ResA/DsbE_sf"/>
</dbReference>
<dbReference type="InterPro" id="IPR013740">
    <property type="entry name" value="Redoxin"/>
</dbReference>
<dbReference type="STRING" id="1445510.YC6258_05411"/>
<dbReference type="Proteomes" id="UP000032266">
    <property type="component" value="Chromosome"/>
</dbReference>
<name>A0A0C5VTC6_9GAMM</name>
<accession>A0A0C5VTC6</accession>
<evidence type="ECO:0000256" key="1">
    <source>
        <dbReference type="SAM" id="SignalP"/>
    </source>
</evidence>
<evidence type="ECO:0000313" key="3">
    <source>
        <dbReference type="EMBL" id="AJQ97441.1"/>
    </source>
</evidence>
<feature type="chain" id="PRO_5002183856" evidence="1">
    <location>
        <begin position="20"/>
        <end position="162"/>
    </location>
</feature>
<gene>
    <name evidence="3" type="ORF">YC6258_05411</name>
</gene>
<organism evidence="3 4">
    <name type="scientific">Gynuella sunshinyii YC6258</name>
    <dbReference type="NCBI Taxonomy" id="1445510"/>
    <lineage>
        <taxon>Bacteria</taxon>
        <taxon>Pseudomonadati</taxon>
        <taxon>Pseudomonadota</taxon>
        <taxon>Gammaproteobacteria</taxon>
        <taxon>Oceanospirillales</taxon>
        <taxon>Saccharospirillaceae</taxon>
        <taxon>Gynuella</taxon>
    </lineage>
</organism>
<evidence type="ECO:0000259" key="2">
    <source>
        <dbReference type="PROSITE" id="PS51352"/>
    </source>
</evidence>
<keyword evidence="4" id="KW-1185">Reference proteome</keyword>
<dbReference type="Gene3D" id="3.40.30.10">
    <property type="entry name" value="Glutaredoxin"/>
    <property type="match status" value="1"/>
</dbReference>
<reference evidence="3 4" key="1">
    <citation type="submission" date="2014-01" db="EMBL/GenBank/DDBJ databases">
        <title>Full genme sequencing of cellulolytic bacterium Gynuella sunshinyii YC6258T gen. nov., sp. nov.</title>
        <authorList>
            <person name="Khan H."/>
            <person name="Chung E.J."/>
            <person name="Chung Y.R."/>
        </authorList>
    </citation>
    <scope>NUCLEOTIDE SEQUENCE [LARGE SCALE GENOMIC DNA]</scope>
    <source>
        <strain evidence="3 4">YC6258</strain>
    </source>
</reference>
<dbReference type="SUPFAM" id="SSF52833">
    <property type="entry name" value="Thioredoxin-like"/>
    <property type="match status" value="1"/>
</dbReference>
<dbReference type="PROSITE" id="PS51352">
    <property type="entry name" value="THIOREDOXIN_2"/>
    <property type="match status" value="1"/>
</dbReference>
<dbReference type="OrthoDB" id="9799347at2"/>
<feature type="domain" description="Thioredoxin" evidence="2">
    <location>
        <begin position="20"/>
        <end position="161"/>
    </location>
</feature>
<dbReference type="CDD" id="cd02966">
    <property type="entry name" value="TlpA_like_family"/>
    <property type="match status" value="1"/>
</dbReference>
<dbReference type="HOGENOM" id="CLU_042529_11_2_6"/>
<keyword evidence="1" id="KW-0732">Signal</keyword>